<keyword evidence="5" id="KW-0732">Signal</keyword>
<dbReference type="AlphaFoldDB" id="A0A511DWD8"/>
<dbReference type="GeneID" id="71566329"/>
<accession>A0A511DWD8</accession>
<dbReference type="InterPro" id="IPR001818">
    <property type="entry name" value="Pept_M10_metallopeptidase"/>
</dbReference>
<evidence type="ECO:0000256" key="3">
    <source>
        <dbReference type="ARBA" id="ARBA00022801"/>
    </source>
</evidence>
<dbReference type="Pfam" id="PF00413">
    <property type="entry name" value="Peptidase_M10"/>
    <property type="match status" value="1"/>
</dbReference>
<dbReference type="EMBL" id="BJVK01000035">
    <property type="protein sequence ID" value="GEL29150.1"/>
    <property type="molecule type" value="Genomic_DNA"/>
</dbReference>
<dbReference type="GO" id="GO:0006508">
    <property type="term" value="P:proteolysis"/>
    <property type="evidence" value="ECO:0007669"/>
    <property type="project" value="UniProtKB-KW"/>
</dbReference>
<name>A0A511DWD8_LENKE</name>
<dbReference type="GO" id="GO:0004222">
    <property type="term" value="F:metalloendopeptidase activity"/>
    <property type="evidence" value="ECO:0007669"/>
    <property type="project" value="InterPro"/>
</dbReference>
<evidence type="ECO:0000256" key="5">
    <source>
        <dbReference type="SAM" id="SignalP"/>
    </source>
</evidence>
<dbReference type="SUPFAM" id="SSF55486">
    <property type="entry name" value="Metalloproteases ('zincins'), catalytic domain"/>
    <property type="match status" value="1"/>
</dbReference>
<sequence length="250" mass="27799">MLKQLIKLTNSVLIAFSCIVMASLCAHAATPVTPHGTARFQTNTATINVTQNSPRYQAVWTRAVQAWNRTGAFTFQITNNSNAQVTTKMNPALGSGYSGMTYLTTDYQNYIINAECEINNLALRNNHYARFEWVNVAEHELGHAIGLNHNPGKASVMYASNRSYSIQRVDIEGVNQLYAGSPAQTSLGMKSKQIIDPVADSGDIESPTVDPETFGIIIERTLWPVHYVDLAHHIVRENGILKRLAYPLYW</sequence>
<keyword evidence="8" id="KW-1185">Reference proteome</keyword>
<feature type="signal peptide" evidence="5">
    <location>
        <begin position="1"/>
        <end position="28"/>
    </location>
</feature>
<keyword evidence="2" id="KW-0479">Metal-binding</keyword>
<comment type="caution">
    <text evidence="7">The sequence shown here is derived from an EMBL/GenBank/DDBJ whole genome shotgun (WGS) entry which is preliminary data.</text>
</comment>
<feature type="chain" id="PRO_5022218923" description="Peptidase M10 metallopeptidase domain-containing protein" evidence="5">
    <location>
        <begin position="29"/>
        <end position="250"/>
    </location>
</feature>
<dbReference type="Proteomes" id="UP000321893">
    <property type="component" value="Unassembled WGS sequence"/>
</dbReference>
<keyword evidence="1" id="KW-0645">Protease</keyword>
<dbReference type="STRING" id="1423764.FC95_GL000373"/>
<gene>
    <name evidence="7" type="ORF">LKE01_19700</name>
</gene>
<dbReference type="GO" id="GO:0031012">
    <property type="term" value="C:extracellular matrix"/>
    <property type="evidence" value="ECO:0007669"/>
    <property type="project" value="InterPro"/>
</dbReference>
<dbReference type="Gene3D" id="3.40.390.10">
    <property type="entry name" value="Collagenase (Catalytic Domain)"/>
    <property type="match status" value="1"/>
</dbReference>
<dbReference type="InterPro" id="IPR021190">
    <property type="entry name" value="Pept_M10A"/>
</dbReference>
<keyword evidence="4" id="KW-0862">Zinc</keyword>
<evidence type="ECO:0000256" key="4">
    <source>
        <dbReference type="ARBA" id="ARBA00022833"/>
    </source>
</evidence>
<organism evidence="7 8">
    <name type="scientific">Lentilactobacillus kefiri</name>
    <name type="common">Lactobacillus kefiri</name>
    <dbReference type="NCBI Taxonomy" id="33962"/>
    <lineage>
        <taxon>Bacteria</taxon>
        <taxon>Bacillati</taxon>
        <taxon>Bacillota</taxon>
        <taxon>Bacilli</taxon>
        <taxon>Lactobacillales</taxon>
        <taxon>Lactobacillaceae</taxon>
        <taxon>Lentilactobacillus</taxon>
    </lineage>
</organism>
<dbReference type="PROSITE" id="PS51257">
    <property type="entry name" value="PROKAR_LIPOPROTEIN"/>
    <property type="match status" value="1"/>
</dbReference>
<evidence type="ECO:0000259" key="6">
    <source>
        <dbReference type="Pfam" id="PF00413"/>
    </source>
</evidence>
<proteinExistence type="predicted"/>
<dbReference type="GO" id="GO:0008270">
    <property type="term" value="F:zinc ion binding"/>
    <property type="evidence" value="ECO:0007669"/>
    <property type="project" value="InterPro"/>
</dbReference>
<evidence type="ECO:0000313" key="8">
    <source>
        <dbReference type="Proteomes" id="UP000321893"/>
    </source>
</evidence>
<dbReference type="RefSeq" id="WP_056981131.1">
    <property type="nucleotide sequence ID" value="NZ_BJVK01000035.1"/>
</dbReference>
<feature type="domain" description="Peptidase M10 metallopeptidase" evidence="6">
    <location>
        <begin position="53"/>
        <end position="179"/>
    </location>
</feature>
<dbReference type="InterPro" id="IPR024079">
    <property type="entry name" value="MetalloPept_cat_dom_sf"/>
</dbReference>
<reference evidence="7" key="1">
    <citation type="submission" date="2019-07" db="EMBL/GenBank/DDBJ databases">
        <title>Whole genome shotgun sequence of Lactobacillus kefiri NBRC 15888.</title>
        <authorList>
            <person name="Hosoyama A."/>
            <person name="Uohara A."/>
            <person name="Ohji S."/>
            <person name="Ichikawa N."/>
        </authorList>
    </citation>
    <scope>NUCLEOTIDE SEQUENCE [LARGE SCALE GENOMIC DNA]</scope>
    <source>
        <strain evidence="7">NBRC 15888</strain>
    </source>
</reference>
<evidence type="ECO:0000313" key="7">
    <source>
        <dbReference type="EMBL" id="GEL29150.1"/>
    </source>
</evidence>
<keyword evidence="3" id="KW-0378">Hydrolase</keyword>
<evidence type="ECO:0000256" key="1">
    <source>
        <dbReference type="ARBA" id="ARBA00022670"/>
    </source>
</evidence>
<protein>
    <recommendedName>
        <fullName evidence="6">Peptidase M10 metallopeptidase domain-containing protein</fullName>
    </recommendedName>
</protein>
<dbReference type="PRINTS" id="PR00138">
    <property type="entry name" value="MATRIXIN"/>
</dbReference>
<evidence type="ECO:0000256" key="2">
    <source>
        <dbReference type="ARBA" id="ARBA00022723"/>
    </source>
</evidence>